<sequence>MIGLHSGLPVRDRIVHSSYVIPLPKPDLSLSGRLVRLSFCERRWLYRKCCGFGGRLGRSLFGFGRLLVWDDLSGLGIYYGIRSFGLCEANKQGIELRESRVRAFVFLLGTRSKRMPWDRSDCYKPLADGLKLILKEPISPSSANFSLFGMAPVATFMLSLVARAVVPFDCGMVLSDSNIGILYLFAISSLGVYGIITTVACRAFGKLTPSISNRTCPVDTRAIQAVGFPFPLPILTSVGFPTCKKGNSHGYRGETRLVSSFSNGTYCVYSCFTRRLARSVSRESRLTHWSRASIAKRLSIPAKQVGISVSLKLLYGLYRFGTSKLLYGSLELNQAIDHIQPSSADERLGWKLPRGWGLLTLFQDGRINVFSSGEILALLHPGLDFIRELAAPVEAYVEERSQVGQKRESEASTPTTLTLR</sequence>
<dbReference type="Gramene" id="Psat01G0352600-T1">
    <property type="protein sequence ID" value="KAI5445325.1"/>
    <property type="gene ID" value="KIW84_013526"/>
</dbReference>
<evidence type="ECO:0000313" key="8">
    <source>
        <dbReference type="EMBL" id="KAI5445325.1"/>
    </source>
</evidence>
<organism evidence="8 9">
    <name type="scientific">Pisum sativum</name>
    <name type="common">Garden pea</name>
    <name type="synonym">Lathyrus oleraceus</name>
    <dbReference type="NCBI Taxonomy" id="3888"/>
    <lineage>
        <taxon>Eukaryota</taxon>
        <taxon>Viridiplantae</taxon>
        <taxon>Streptophyta</taxon>
        <taxon>Embryophyta</taxon>
        <taxon>Tracheophyta</taxon>
        <taxon>Spermatophyta</taxon>
        <taxon>Magnoliopsida</taxon>
        <taxon>eudicotyledons</taxon>
        <taxon>Gunneridae</taxon>
        <taxon>Pentapetalae</taxon>
        <taxon>rosids</taxon>
        <taxon>fabids</taxon>
        <taxon>Fabales</taxon>
        <taxon>Fabaceae</taxon>
        <taxon>Papilionoideae</taxon>
        <taxon>50 kb inversion clade</taxon>
        <taxon>NPAAA clade</taxon>
        <taxon>Hologalegina</taxon>
        <taxon>IRL clade</taxon>
        <taxon>Fabeae</taxon>
        <taxon>Lathyrus</taxon>
    </lineage>
</organism>
<reference evidence="8 9" key="1">
    <citation type="journal article" date="2022" name="Nat. Genet.">
        <title>Improved pea reference genome and pan-genome highlight genomic features and evolutionary characteristics.</title>
        <authorList>
            <person name="Yang T."/>
            <person name="Liu R."/>
            <person name="Luo Y."/>
            <person name="Hu S."/>
            <person name="Wang D."/>
            <person name="Wang C."/>
            <person name="Pandey M.K."/>
            <person name="Ge S."/>
            <person name="Xu Q."/>
            <person name="Li N."/>
            <person name="Li G."/>
            <person name="Huang Y."/>
            <person name="Saxena R.K."/>
            <person name="Ji Y."/>
            <person name="Li M."/>
            <person name="Yan X."/>
            <person name="He Y."/>
            <person name="Liu Y."/>
            <person name="Wang X."/>
            <person name="Xiang C."/>
            <person name="Varshney R.K."/>
            <person name="Ding H."/>
            <person name="Gao S."/>
            <person name="Zong X."/>
        </authorList>
    </citation>
    <scope>NUCLEOTIDE SEQUENCE [LARGE SCALE GENOMIC DNA]</scope>
    <source>
        <strain evidence="8 9">cv. Zhongwan 6</strain>
    </source>
</reference>
<dbReference type="Pfam" id="PF00146">
    <property type="entry name" value="NADHdh"/>
    <property type="match status" value="1"/>
</dbReference>
<accession>A0A9D5BKN3</accession>
<dbReference type="PANTHER" id="PTHR11432:SF3">
    <property type="entry name" value="NADH-UBIQUINONE OXIDOREDUCTASE CHAIN 1"/>
    <property type="match status" value="1"/>
</dbReference>
<keyword evidence="4 7" id="KW-1133">Transmembrane helix</keyword>
<dbReference type="GO" id="GO:0003954">
    <property type="term" value="F:NADH dehydrogenase activity"/>
    <property type="evidence" value="ECO:0007669"/>
    <property type="project" value="TreeGrafter"/>
</dbReference>
<dbReference type="AlphaFoldDB" id="A0A9D5BKN3"/>
<evidence type="ECO:0000256" key="4">
    <source>
        <dbReference type="ARBA" id="ARBA00022989"/>
    </source>
</evidence>
<feature type="transmembrane region" description="Helical" evidence="7">
    <location>
        <begin position="145"/>
        <end position="166"/>
    </location>
</feature>
<dbReference type="EMBL" id="JAMSHJ010000001">
    <property type="protein sequence ID" value="KAI5445325.1"/>
    <property type="molecule type" value="Genomic_DNA"/>
</dbReference>
<keyword evidence="9" id="KW-1185">Reference proteome</keyword>
<dbReference type="Proteomes" id="UP001058974">
    <property type="component" value="Chromosome 1"/>
</dbReference>
<protein>
    <submittedName>
        <fullName evidence="8">Uncharacterized protein</fullName>
    </submittedName>
</protein>
<proteinExistence type="inferred from homology"/>
<name>A0A9D5BKN3_PEA</name>
<gene>
    <name evidence="8" type="ORF">KIW84_013526</name>
</gene>
<dbReference type="GO" id="GO:0009060">
    <property type="term" value="P:aerobic respiration"/>
    <property type="evidence" value="ECO:0007669"/>
    <property type="project" value="TreeGrafter"/>
</dbReference>
<evidence type="ECO:0000256" key="2">
    <source>
        <dbReference type="ARBA" id="ARBA00010535"/>
    </source>
</evidence>
<dbReference type="InterPro" id="IPR001694">
    <property type="entry name" value="NADH_UbQ_OxRdtase_su1/FPO"/>
</dbReference>
<keyword evidence="3 6" id="KW-0812">Transmembrane</keyword>
<comment type="subcellular location">
    <subcellularLocation>
        <location evidence="6">Cell membrane</location>
        <topology evidence="6">Multi-pass membrane protein</topology>
    </subcellularLocation>
    <subcellularLocation>
        <location evidence="1">Membrane</location>
        <topology evidence="1">Multi-pass membrane protein</topology>
    </subcellularLocation>
</comment>
<dbReference type="PANTHER" id="PTHR11432">
    <property type="entry name" value="NADH DEHYDROGENASE SUBUNIT 1"/>
    <property type="match status" value="1"/>
</dbReference>
<comment type="similarity">
    <text evidence="2 6">Belongs to the complex I subunit 1 family.</text>
</comment>
<comment type="caution">
    <text evidence="8">The sequence shown here is derived from an EMBL/GenBank/DDBJ whole genome shotgun (WGS) entry which is preliminary data.</text>
</comment>
<evidence type="ECO:0000313" key="9">
    <source>
        <dbReference type="Proteomes" id="UP001058974"/>
    </source>
</evidence>
<evidence type="ECO:0000256" key="3">
    <source>
        <dbReference type="ARBA" id="ARBA00022692"/>
    </source>
</evidence>
<dbReference type="GO" id="GO:0005886">
    <property type="term" value="C:plasma membrane"/>
    <property type="evidence" value="ECO:0007669"/>
    <property type="project" value="UniProtKB-SubCell"/>
</dbReference>
<evidence type="ECO:0000256" key="5">
    <source>
        <dbReference type="ARBA" id="ARBA00023136"/>
    </source>
</evidence>
<feature type="transmembrane region" description="Helical" evidence="7">
    <location>
        <begin position="181"/>
        <end position="204"/>
    </location>
</feature>
<keyword evidence="6" id="KW-0520">NAD</keyword>
<evidence type="ECO:0000256" key="7">
    <source>
        <dbReference type="SAM" id="Phobius"/>
    </source>
</evidence>
<evidence type="ECO:0000256" key="6">
    <source>
        <dbReference type="RuleBase" id="RU000471"/>
    </source>
</evidence>
<keyword evidence="5 7" id="KW-0472">Membrane</keyword>
<evidence type="ECO:0000256" key="1">
    <source>
        <dbReference type="ARBA" id="ARBA00004141"/>
    </source>
</evidence>